<gene>
    <name evidence="1" type="ORF">DPMN_021801</name>
</gene>
<proteinExistence type="predicted"/>
<accession>A0A9D4NPH2</accession>
<name>A0A9D4NPH2_DREPO</name>
<comment type="caution">
    <text evidence="1">The sequence shown here is derived from an EMBL/GenBank/DDBJ whole genome shotgun (WGS) entry which is preliminary data.</text>
</comment>
<reference evidence="1" key="2">
    <citation type="submission" date="2020-11" db="EMBL/GenBank/DDBJ databases">
        <authorList>
            <person name="McCartney M.A."/>
            <person name="Auch B."/>
            <person name="Kono T."/>
            <person name="Mallez S."/>
            <person name="Becker A."/>
            <person name="Gohl D.M."/>
            <person name="Silverstein K.A.T."/>
            <person name="Koren S."/>
            <person name="Bechman K.B."/>
            <person name="Herman A."/>
            <person name="Abrahante J.E."/>
            <person name="Garbe J."/>
        </authorList>
    </citation>
    <scope>NUCLEOTIDE SEQUENCE</scope>
    <source>
        <strain evidence="1">Duluth1</strain>
        <tissue evidence="1">Whole animal</tissue>
    </source>
</reference>
<protein>
    <submittedName>
        <fullName evidence="1">Uncharacterized protein</fullName>
    </submittedName>
</protein>
<keyword evidence="2" id="KW-1185">Reference proteome</keyword>
<reference evidence="1" key="1">
    <citation type="journal article" date="2019" name="bioRxiv">
        <title>The Genome of the Zebra Mussel, Dreissena polymorpha: A Resource for Invasive Species Research.</title>
        <authorList>
            <person name="McCartney M.A."/>
            <person name="Auch B."/>
            <person name="Kono T."/>
            <person name="Mallez S."/>
            <person name="Zhang Y."/>
            <person name="Obille A."/>
            <person name="Becker A."/>
            <person name="Abrahante J.E."/>
            <person name="Garbe J."/>
            <person name="Badalamenti J.P."/>
            <person name="Herman A."/>
            <person name="Mangelson H."/>
            <person name="Liachko I."/>
            <person name="Sullivan S."/>
            <person name="Sone E.D."/>
            <person name="Koren S."/>
            <person name="Silverstein K.A.T."/>
            <person name="Beckman K.B."/>
            <person name="Gohl D.M."/>
        </authorList>
    </citation>
    <scope>NUCLEOTIDE SEQUENCE</scope>
    <source>
        <strain evidence="1">Duluth1</strain>
        <tissue evidence="1">Whole animal</tissue>
    </source>
</reference>
<dbReference type="EMBL" id="JAIWYP010000001">
    <property type="protein sequence ID" value="KAH3897609.1"/>
    <property type="molecule type" value="Genomic_DNA"/>
</dbReference>
<dbReference type="Proteomes" id="UP000828390">
    <property type="component" value="Unassembled WGS sequence"/>
</dbReference>
<evidence type="ECO:0000313" key="1">
    <source>
        <dbReference type="EMBL" id="KAH3897609.1"/>
    </source>
</evidence>
<dbReference type="AlphaFoldDB" id="A0A9D4NPH2"/>
<organism evidence="1 2">
    <name type="scientific">Dreissena polymorpha</name>
    <name type="common">Zebra mussel</name>
    <name type="synonym">Mytilus polymorpha</name>
    <dbReference type="NCBI Taxonomy" id="45954"/>
    <lineage>
        <taxon>Eukaryota</taxon>
        <taxon>Metazoa</taxon>
        <taxon>Spiralia</taxon>
        <taxon>Lophotrochozoa</taxon>
        <taxon>Mollusca</taxon>
        <taxon>Bivalvia</taxon>
        <taxon>Autobranchia</taxon>
        <taxon>Heteroconchia</taxon>
        <taxon>Euheterodonta</taxon>
        <taxon>Imparidentia</taxon>
        <taxon>Neoheterodontei</taxon>
        <taxon>Myida</taxon>
        <taxon>Dreissenoidea</taxon>
        <taxon>Dreissenidae</taxon>
        <taxon>Dreissena</taxon>
    </lineage>
</organism>
<evidence type="ECO:0000313" key="2">
    <source>
        <dbReference type="Proteomes" id="UP000828390"/>
    </source>
</evidence>
<sequence>MAGQQDHQCGGKTGRTWGYFYTQSSQLEHRGVALYRDPGTAVLSTLNTLGKLSRG</sequence>